<evidence type="ECO:0000313" key="2">
    <source>
        <dbReference type="Proteomes" id="UP000031668"/>
    </source>
</evidence>
<organism evidence="1 2">
    <name type="scientific">Thelohanellus kitauei</name>
    <name type="common">Myxosporean</name>
    <dbReference type="NCBI Taxonomy" id="669202"/>
    <lineage>
        <taxon>Eukaryota</taxon>
        <taxon>Metazoa</taxon>
        <taxon>Cnidaria</taxon>
        <taxon>Myxozoa</taxon>
        <taxon>Myxosporea</taxon>
        <taxon>Bivalvulida</taxon>
        <taxon>Platysporina</taxon>
        <taxon>Myxobolidae</taxon>
        <taxon>Thelohanellus</taxon>
    </lineage>
</organism>
<accession>A0A0C2N290</accession>
<dbReference type="InterPro" id="IPR036322">
    <property type="entry name" value="WD40_repeat_dom_sf"/>
</dbReference>
<protein>
    <submittedName>
        <fullName evidence="1">Uncharacterized protein</fullName>
    </submittedName>
</protein>
<comment type="caution">
    <text evidence="1">The sequence shown here is derived from an EMBL/GenBank/DDBJ whole genome shotgun (WGS) entry which is preliminary data.</text>
</comment>
<dbReference type="AlphaFoldDB" id="A0A0C2N290"/>
<proteinExistence type="predicted"/>
<keyword evidence="2" id="KW-1185">Reference proteome</keyword>
<evidence type="ECO:0000313" key="1">
    <source>
        <dbReference type="EMBL" id="KII67992.1"/>
    </source>
</evidence>
<sequence>MSSSGSIIHWDIRKFRRPLKVLHVCDHRPHPRPMCSTIGISYTAQTGIMVSLCDARDIYVHDMVKFESTKIDVHLNINTSRYSNSIFSSKVEHYNSSCSDLVSISGGTAPIILDITDSSLGSVSSLYNHLLPITSSYIFSTRPMVITSSEDGMLIPWMPSSDQEEDIL</sequence>
<dbReference type="EMBL" id="JWZT01002990">
    <property type="protein sequence ID" value="KII67992.1"/>
    <property type="molecule type" value="Genomic_DNA"/>
</dbReference>
<dbReference type="SUPFAM" id="SSF50978">
    <property type="entry name" value="WD40 repeat-like"/>
    <property type="match status" value="1"/>
</dbReference>
<dbReference type="Proteomes" id="UP000031668">
    <property type="component" value="Unassembled WGS sequence"/>
</dbReference>
<name>A0A0C2N290_THEKT</name>
<gene>
    <name evidence="1" type="ORF">RF11_01993</name>
</gene>
<reference evidence="1 2" key="1">
    <citation type="journal article" date="2014" name="Genome Biol. Evol.">
        <title>The genome of the myxosporean Thelohanellus kitauei shows adaptations to nutrient acquisition within its fish host.</title>
        <authorList>
            <person name="Yang Y."/>
            <person name="Xiong J."/>
            <person name="Zhou Z."/>
            <person name="Huo F."/>
            <person name="Miao W."/>
            <person name="Ran C."/>
            <person name="Liu Y."/>
            <person name="Zhang J."/>
            <person name="Feng J."/>
            <person name="Wang M."/>
            <person name="Wang M."/>
            <person name="Wang L."/>
            <person name="Yao B."/>
        </authorList>
    </citation>
    <scope>NUCLEOTIDE SEQUENCE [LARGE SCALE GENOMIC DNA]</scope>
    <source>
        <strain evidence="1">Wuqing</strain>
    </source>
</reference>